<name>A0A915EZA2_9CEST</name>
<dbReference type="WBParaSite" id="maker-E.canG7_contigs_9304-snap-gene-0.52-mRNA-1">
    <property type="protein sequence ID" value="maker-E.canG7_contigs_9304-snap-gene-0.52-mRNA-1"/>
    <property type="gene ID" value="EcG7_01515"/>
</dbReference>
<keyword evidence="2" id="KW-1185">Reference proteome</keyword>
<protein>
    <submittedName>
        <fullName evidence="3">Uncharacterized protein</fullName>
    </submittedName>
</protein>
<accession>A0A915EZA2</accession>
<proteinExistence type="predicted"/>
<evidence type="ECO:0000313" key="3">
    <source>
        <dbReference type="WBParaSite" id="maker-E.canG7_contigs_9304-snap-gene-0.52-mRNA-1"/>
    </source>
</evidence>
<feature type="region of interest" description="Disordered" evidence="1">
    <location>
        <begin position="149"/>
        <end position="172"/>
    </location>
</feature>
<sequence length="172" mass="19549">RWSETVVAKRLFVRRSELQQLYCSRCFEHRTVLAVVTGEKGPSVSLPPPVLRPLCFFLVSPQVEMAEETGVWAPTESGKRHSCGPISAQKSGRFPLLKWLLQKLAMARLMNLTARLKIPKRPPQVMPPPLSKARLLRWRLSPPICPLRGRQPHCTKGEDGRGWGEQYGKTMR</sequence>
<evidence type="ECO:0000313" key="2">
    <source>
        <dbReference type="Proteomes" id="UP000887562"/>
    </source>
</evidence>
<dbReference type="Proteomes" id="UP000887562">
    <property type="component" value="Unplaced"/>
</dbReference>
<evidence type="ECO:0000256" key="1">
    <source>
        <dbReference type="SAM" id="MobiDB-lite"/>
    </source>
</evidence>
<organism evidence="2 3">
    <name type="scientific">Echinococcus canadensis</name>
    <dbReference type="NCBI Taxonomy" id="519352"/>
    <lineage>
        <taxon>Eukaryota</taxon>
        <taxon>Metazoa</taxon>
        <taxon>Spiralia</taxon>
        <taxon>Lophotrochozoa</taxon>
        <taxon>Platyhelminthes</taxon>
        <taxon>Cestoda</taxon>
        <taxon>Eucestoda</taxon>
        <taxon>Cyclophyllidea</taxon>
        <taxon>Taeniidae</taxon>
        <taxon>Echinococcus</taxon>
        <taxon>Echinococcus canadensis group</taxon>
    </lineage>
</organism>
<reference evidence="3" key="1">
    <citation type="submission" date="2022-11" db="UniProtKB">
        <authorList>
            <consortium name="WormBaseParasite"/>
        </authorList>
    </citation>
    <scope>IDENTIFICATION</scope>
</reference>
<dbReference type="AlphaFoldDB" id="A0A915EZA2"/>